<protein>
    <submittedName>
        <fullName evidence="2">Uncharacterized protein</fullName>
    </submittedName>
</protein>
<name>A0ABD3MXL6_9STRA</name>
<feature type="region of interest" description="Disordered" evidence="1">
    <location>
        <begin position="75"/>
        <end position="94"/>
    </location>
</feature>
<evidence type="ECO:0000313" key="3">
    <source>
        <dbReference type="Proteomes" id="UP001530293"/>
    </source>
</evidence>
<dbReference type="AlphaFoldDB" id="A0ABD3MXL6"/>
<evidence type="ECO:0000256" key="1">
    <source>
        <dbReference type="SAM" id="MobiDB-lite"/>
    </source>
</evidence>
<gene>
    <name evidence="2" type="ORF">ACHAWU_010401</name>
</gene>
<feature type="compositionally biased region" description="Polar residues" evidence="1">
    <location>
        <begin position="152"/>
        <end position="163"/>
    </location>
</feature>
<keyword evidence="3" id="KW-1185">Reference proteome</keyword>
<dbReference type="Proteomes" id="UP001530293">
    <property type="component" value="Unassembled WGS sequence"/>
</dbReference>
<feature type="compositionally biased region" description="Low complexity" evidence="1">
    <location>
        <begin position="197"/>
        <end position="207"/>
    </location>
</feature>
<dbReference type="EMBL" id="JALLBG020000097">
    <property type="protein sequence ID" value="KAL3765210.1"/>
    <property type="molecule type" value="Genomic_DNA"/>
</dbReference>
<evidence type="ECO:0000313" key="2">
    <source>
        <dbReference type="EMBL" id="KAL3765210.1"/>
    </source>
</evidence>
<feature type="region of interest" description="Disordered" evidence="1">
    <location>
        <begin position="128"/>
        <end position="215"/>
    </location>
</feature>
<comment type="caution">
    <text evidence="2">The sequence shown here is derived from an EMBL/GenBank/DDBJ whole genome shotgun (WGS) entry which is preliminary data.</text>
</comment>
<proteinExistence type="predicted"/>
<accession>A0ABD3MXL6</accession>
<reference evidence="2 3" key="1">
    <citation type="submission" date="2024-10" db="EMBL/GenBank/DDBJ databases">
        <title>Updated reference genomes for cyclostephanoid diatoms.</title>
        <authorList>
            <person name="Roberts W.R."/>
            <person name="Alverson A.J."/>
        </authorList>
    </citation>
    <scope>NUCLEOTIDE SEQUENCE [LARGE SCALE GENOMIC DNA]</scope>
    <source>
        <strain evidence="2 3">AJA232-27</strain>
    </source>
</reference>
<organism evidence="2 3">
    <name type="scientific">Discostella pseudostelligera</name>
    <dbReference type="NCBI Taxonomy" id="259834"/>
    <lineage>
        <taxon>Eukaryota</taxon>
        <taxon>Sar</taxon>
        <taxon>Stramenopiles</taxon>
        <taxon>Ochrophyta</taxon>
        <taxon>Bacillariophyta</taxon>
        <taxon>Coscinodiscophyceae</taxon>
        <taxon>Thalassiosirophycidae</taxon>
        <taxon>Stephanodiscales</taxon>
        <taxon>Stephanodiscaceae</taxon>
        <taxon>Discostella</taxon>
    </lineage>
</organism>
<sequence>MGLLKRIRSIRSKRRLSKSAAAGVAAAATSNSHSNNPIVDSDHHHMFEYHVFHEIGNKDDSKLFRRLDKTSDEGCLSDYGTEMRDDASQNGGPSRQAACTAGWAWLYSCFDWGATTYNHQLDSNKNKECGSVKDHEEDDPTQASTPYDEWSGESSQVSVSRVGQTLEVPVLVDDNISDVTSIPSVDSEGSDSDSESSEYSGSNENESLCMLKSGV</sequence>